<feature type="region of interest" description="Disordered" evidence="2">
    <location>
        <begin position="144"/>
        <end position="175"/>
    </location>
</feature>
<dbReference type="SUPFAM" id="SSF81606">
    <property type="entry name" value="PP2C-like"/>
    <property type="match status" value="1"/>
</dbReference>
<reference evidence="5" key="1">
    <citation type="submission" date="2021-03" db="EMBL/GenBank/DDBJ databases">
        <authorList>
            <person name="Kanchanasin P."/>
            <person name="Saeng-In P."/>
            <person name="Phongsopitanun W."/>
            <person name="Yuki M."/>
            <person name="Kudo T."/>
            <person name="Ohkuma M."/>
            <person name="Tanasupawat S."/>
        </authorList>
    </citation>
    <scope>NUCLEOTIDE SEQUENCE</scope>
    <source>
        <strain evidence="5">GKU 128</strain>
    </source>
</reference>
<proteinExistence type="predicted"/>
<evidence type="ECO:0000313" key="6">
    <source>
        <dbReference type="Proteomes" id="UP000669179"/>
    </source>
</evidence>
<dbReference type="CDD" id="cd16936">
    <property type="entry name" value="HATPase_RsbW-like"/>
    <property type="match status" value="1"/>
</dbReference>
<feature type="compositionally biased region" description="Pro residues" evidence="2">
    <location>
        <begin position="146"/>
        <end position="169"/>
    </location>
</feature>
<dbReference type="AlphaFoldDB" id="A0A939TDD9"/>
<gene>
    <name evidence="5" type="ORF">J4573_50975</name>
</gene>
<evidence type="ECO:0000256" key="1">
    <source>
        <dbReference type="ARBA" id="ARBA00022801"/>
    </source>
</evidence>
<dbReference type="Pfam" id="PF13185">
    <property type="entry name" value="GAF_2"/>
    <property type="match status" value="1"/>
</dbReference>
<dbReference type="Gene3D" id="3.30.565.10">
    <property type="entry name" value="Histidine kinase-like ATPase, C-terminal domain"/>
    <property type="match status" value="1"/>
</dbReference>
<evidence type="ECO:0000259" key="4">
    <source>
        <dbReference type="SMART" id="SM00331"/>
    </source>
</evidence>
<dbReference type="InterPro" id="IPR036890">
    <property type="entry name" value="HATPase_C_sf"/>
</dbReference>
<evidence type="ECO:0000256" key="2">
    <source>
        <dbReference type="SAM" id="MobiDB-lite"/>
    </source>
</evidence>
<dbReference type="InterPro" id="IPR052016">
    <property type="entry name" value="Bact_Sigma-Reg"/>
</dbReference>
<dbReference type="InterPro" id="IPR003594">
    <property type="entry name" value="HATPase_dom"/>
</dbReference>
<dbReference type="InterPro" id="IPR001932">
    <property type="entry name" value="PPM-type_phosphatase-like_dom"/>
</dbReference>
<dbReference type="InterPro" id="IPR036457">
    <property type="entry name" value="PPM-type-like_dom_sf"/>
</dbReference>
<dbReference type="SMART" id="SM00331">
    <property type="entry name" value="PP2C_SIG"/>
    <property type="match status" value="1"/>
</dbReference>
<dbReference type="RefSeq" id="WP_208263707.1">
    <property type="nucleotide sequence ID" value="NZ_JAGEOJ010000037.1"/>
</dbReference>
<dbReference type="Pfam" id="PF07228">
    <property type="entry name" value="SpoIIE"/>
    <property type="match status" value="1"/>
</dbReference>
<dbReference type="PANTHER" id="PTHR43156:SF2">
    <property type="entry name" value="STAGE II SPORULATION PROTEIN E"/>
    <property type="match status" value="1"/>
</dbReference>
<dbReference type="InterPro" id="IPR003018">
    <property type="entry name" value="GAF"/>
</dbReference>
<organism evidence="5 6">
    <name type="scientific">Actinomadura barringtoniae</name>
    <dbReference type="NCBI Taxonomy" id="1427535"/>
    <lineage>
        <taxon>Bacteria</taxon>
        <taxon>Bacillati</taxon>
        <taxon>Actinomycetota</taxon>
        <taxon>Actinomycetes</taxon>
        <taxon>Streptosporangiales</taxon>
        <taxon>Thermomonosporaceae</taxon>
        <taxon>Actinomadura</taxon>
    </lineage>
</organism>
<name>A0A939TDD9_9ACTN</name>
<sequence length="787" mass="82871">MSVSRRSSATYVPESTAVPAARGLVRRTLRAWGLPYDRVEDAVLIASELVTNAVVHAGTDVRLSCLLDAAGTILRVEVRDELPMRRVEEPHGVHAPGLDGAQAHLSDGHRGLVLTHSLADSWGVTYSKTSKTVWFEFEDAASEPVEPAPTAAPPPPIALPPPQPGPATAPAPAMTQPAPAEVTTLPIVSEPPEVGLYPAVAVSPGMPATAATAAPAAMSASPMLVAPGGAAPVAPADVAPEAPERLPAERMFDHVVQWARASTGADVAYVLVSTEDDALAVRATATAASDDPAAPVPPEGAALRSLDTARLALATHEDAGIVTPSVGSRFRSLATAPLKAGGKRLGLVVVSAEEADRFGAADVARLEYAATSLAPVVARERQAAGQQGYRGWLGFLAEANDLLAGTLDEKLVLALAAQLFVPRIASWCAVYLSDQGGKGVLAHIWHADEQRIRPLRELLESCPAPGAFPVREPRRWNALDVLGPADRAISGPEALELPLACREHRLGSIVLGAPDDGSFRPELARFAEDLTDRFALALLNARRYGEQVAVSQILQSSLLPDHLPQIPGIDHSIVYMPAGQDAKAGGDFYDLFAAGPERWRFMLGDVCGTGAAAAAVTGLARHTLRALGREGHSAARALDRLNEAMLDSTGPKLLTAVHGELEMLGSGGVRVSMTVAGHPLPLRLRPDGVVEPIGDSQLLVGAVTDPDYRLDSVVLDRGDVLLLVTDGITERRRGYEQLDDDDGLARLLSECTGLTARAVSLRIQAAVRDFSTEPLDDDMAILVLRVE</sequence>
<accession>A0A939TDD9</accession>
<evidence type="ECO:0000259" key="3">
    <source>
        <dbReference type="SMART" id="SM00065"/>
    </source>
</evidence>
<dbReference type="GO" id="GO:0016791">
    <property type="term" value="F:phosphatase activity"/>
    <property type="evidence" value="ECO:0007669"/>
    <property type="project" value="TreeGrafter"/>
</dbReference>
<feature type="domain" description="PPM-type phosphatase" evidence="4">
    <location>
        <begin position="569"/>
        <end position="786"/>
    </location>
</feature>
<keyword evidence="1" id="KW-0378">Hydrolase</keyword>
<dbReference type="Gene3D" id="3.60.40.10">
    <property type="entry name" value="PPM-type phosphatase domain"/>
    <property type="match status" value="1"/>
</dbReference>
<feature type="domain" description="GAF" evidence="3">
    <location>
        <begin position="247"/>
        <end position="387"/>
    </location>
</feature>
<comment type="caution">
    <text evidence="5">The sequence shown here is derived from an EMBL/GenBank/DDBJ whole genome shotgun (WGS) entry which is preliminary data.</text>
</comment>
<evidence type="ECO:0000313" key="5">
    <source>
        <dbReference type="EMBL" id="MBO2455482.1"/>
    </source>
</evidence>
<dbReference type="SMART" id="SM00065">
    <property type="entry name" value="GAF"/>
    <property type="match status" value="1"/>
</dbReference>
<dbReference type="Gene3D" id="3.30.450.40">
    <property type="match status" value="2"/>
</dbReference>
<dbReference type="EMBL" id="JAGEOJ010000037">
    <property type="protein sequence ID" value="MBO2455482.1"/>
    <property type="molecule type" value="Genomic_DNA"/>
</dbReference>
<dbReference type="Pfam" id="PF13581">
    <property type="entry name" value="HATPase_c_2"/>
    <property type="match status" value="1"/>
</dbReference>
<dbReference type="Proteomes" id="UP000669179">
    <property type="component" value="Unassembled WGS sequence"/>
</dbReference>
<protein>
    <submittedName>
        <fullName evidence="5">SpoIIE family protein phosphatase</fullName>
    </submittedName>
</protein>
<dbReference type="InterPro" id="IPR029016">
    <property type="entry name" value="GAF-like_dom_sf"/>
</dbReference>
<dbReference type="PANTHER" id="PTHR43156">
    <property type="entry name" value="STAGE II SPORULATION PROTEIN E-RELATED"/>
    <property type="match status" value="1"/>
</dbReference>
<keyword evidence="6" id="KW-1185">Reference proteome</keyword>
<dbReference type="SUPFAM" id="SSF55781">
    <property type="entry name" value="GAF domain-like"/>
    <property type="match status" value="2"/>
</dbReference>